<dbReference type="EMBL" id="LGRX02030310">
    <property type="protein sequence ID" value="KAK3245833.1"/>
    <property type="molecule type" value="Genomic_DNA"/>
</dbReference>
<reference evidence="3" key="2">
    <citation type="submission" date="2023-06" db="EMBL/GenBank/DDBJ databases">
        <title>Long-read-based genome assembly of the green algal bacterivore Cymbomonas tetramitiformis.</title>
        <authorList>
            <person name="Gyaltshen Y."/>
            <person name="Rozenberg A."/>
            <person name="Paasch A."/>
            <person name="Burns J.A."/>
            <person name="Warring S."/>
            <person name="Larson R."/>
            <person name="Maurer-Alcala X."/>
            <person name="Dacks J."/>
            <person name="Kim E."/>
        </authorList>
    </citation>
    <scope>NUCLEOTIDE SEQUENCE</scope>
    <source>
        <strain evidence="3">PLY_AMNH</strain>
    </source>
</reference>
<sequence length="420" mass="47583">MSDHLITNDMYYMKGQIALLRELAGLNTEQTDSDRRSGVANETQIGVHKRNHQQTEHEVPDLSHDRTEETFGEAALEAAHKNTVDVKNAETQCVHKAADKCTQISIIKICTSKEVDATVLKSDASSQTVAEIPSTSLSRSCVCSLQDVPISTDAIRGEVRACTGKTKQSPVHIRIAKHFAWWRLRNLFVRQLHAMSVSLLRDARLRDLMKTGRQRVDRRHSSSKCLLSAMRRAANTMSASFLVWRQQVFSSSHLCNLMSLYMAKWRGAIIANKEQSLQELSCSLRRKEDEHCMLELSNKDLRDALEKKQADIEALRLELHAYHNVCSELKRRVKISGECIRSMQKGFEIRCNSCDKLLLDMTTIGSVSNVGCVMQSYEDIGNEQYDKQLKDFAHAHLKNSISDDICPIDTLELPVRVDLR</sequence>
<evidence type="ECO:0000313" key="3">
    <source>
        <dbReference type="EMBL" id="KAK3245833.1"/>
    </source>
</evidence>
<evidence type="ECO:0000313" key="5">
    <source>
        <dbReference type="Proteomes" id="UP001190700"/>
    </source>
</evidence>
<feature type="region of interest" description="Disordered" evidence="2">
    <location>
        <begin position="29"/>
        <end position="66"/>
    </location>
</feature>
<protein>
    <submittedName>
        <fullName evidence="3">Uncharacterized protein</fullName>
    </submittedName>
</protein>
<evidence type="ECO:0000256" key="1">
    <source>
        <dbReference type="SAM" id="Coils"/>
    </source>
</evidence>
<keyword evidence="5" id="KW-1185">Reference proteome</keyword>
<organism evidence="3 5">
    <name type="scientific">Cymbomonas tetramitiformis</name>
    <dbReference type="NCBI Taxonomy" id="36881"/>
    <lineage>
        <taxon>Eukaryota</taxon>
        <taxon>Viridiplantae</taxon>
        <taxon>Chlorophyta</taxon>
        <taxon>Pyramimonadophyceae</taxon>
        <taxon>Pyramimonadales</taxon>
        <taxon>Pyramimonadaceae</taxon>
        <taxon>Cymbomonas</taxon>
    </lineage>
</organism>
<accession>A0AAE0BZU5</accession>
<gene>
    <name evidence="4" type="ORF">CYMTET_41320</name>
    <name evidence="3" type="ORF">CYMTET_44654</name>
</gene>
<feature type="compositionally biased region" description="Basic and acidic residues" evidence="2">
    <location>
        <begin position="53"/>
        <end position="66"/>
    </location>
</feature>
<keyword evidence="1" id="KW-0175">Coiled coil</keyword>
<name>A0AAE0BZU5_9CHLO</name>
<reference evidence="3 5" key="1">
    <citation type="journal article" date="2015" name="Genome Biol. Evol.">
        <title>Comparative Genomics of a Bacterivorous Green Alga Reveals Evolutionary Causalities and Consequences of Phago-Mixotrophic Mode of Nutrition.</title>
        <authorList>
            <person name="Burns J.A."/>
            <person name="Paasch A."/>
            <person name="Narechania A."/>
            <person name="Kim E."/>
        </authorList>
    </citation>
    <scope>NUCLEOTIDE SEQUENCE [LARGE SCALE GENOMIC DNA]</scope>
    <source>
        <strain evidence="3">PLY_AMNH</strain>
    </source>
</reference>
<evidence type="ECO:0000313" key="4">
    <source>
        <dbReference type="EMBL" id="KAK3249244.1"/>
    </source>
</evidence>
<dbReference type="AlphaFoldDB" id="A0AAE0BZU5"/>
<comment type="caution">
    <text evidence="3">The sequence shown here is derived from an EMBL/GenBank/DDBJ whole genome shotgun (WGS) entry which is preliminary data.</text>
</comment>
<proteinExistence type="predicted"/>
<feature type="coiled-coil region" evidence="1">
    <location>
        <begin position="270"/>
        <end position="332"/>
    </location>
</feature>
<evidence type="ECO:0000256" key="2">
    <source>
        <dbReference type="SAM" id="MobiDB-lite"/>
    </source>
</evidence>
<dbReference type="EMBL" id="LGRX02027503">
    <property type="protein sequence ID" value="KAK3249244.1"/>
    <property type="molecule type" value="Genomic_DNA"/>
</dbReference>
<dbReference type="Proteomes" id="UP001190700">
    <property type="component" value="Unassembled WGS sequence"/>
</dbReference>